<evidence type="ECO:0000256" key="6">
    <source>
        <dbReference type="ARBA" id="ARBA00038076"/>
    </source>
</evidence>
<name>A0A1I6F7K2_9PSEU</name>
<evidence type="ECO:0000313" key="10">
    <source>
        <dbReference type="EMBL" id="SFR25934.1"/>
    </source>
</evidence>
<evidence type="ECO:0000313" key="11">
    <source>
        <dbReference type="Proteomes" id="UP000198583"/>
    </source>
</evidence>
<evidence type="ECO:0000256" key="4">
    <source>
        <dbReference type="ARBA" id="ARBA00022989"/>
    </source>
</evidence>
<dbReference type="PANTHER" id="PTHR30572">
    <property type="entry name" value="MEMBRANE COMPONENT OF TRANSPORTER-RELATED"/>
    <property type="match status" value="1"/>
</dbReference>
<feature type="transmembrane region" description="Helical" evidence="7">
    <location>
        <begin position="20"/>
        <end position="40"/>
    </location>
</feature>
<feature type="transmembrane region" description="Helical" evidence="7">
    <location>
        <begin position="238"/>
        <end position="267"/>
    </location>
</feature>
<feature type="transmembrane region" description="Helical" evidence="7">
    <location>
        <begin position="684"/>
        <end position="714"/>
    </location>
</feature>
<dbReference type="STRING" id="84724.SAMN04488564_109142"/>
<evidence type="ECO:0000256" key="2">
    <source>
        <dbReference type="ARBA" id="ARBA00022475"/>
    </source>
</evidence>
<dbReference type="InterPro" id="IPR050250">
    <property type="entry name" value="Macrolide_Exporter_MacB"/>
</dbReference>
<dbReference type="Pfam" id="PF12704">
    <property type="entry name" value="MacB_PCD"/>
    <property type="match status" value="1"/>
</dbReference>
<feature type="transmembrane region" description="Helical" evidence="7">
    <location>
        <begin position="333"/>
        <end position="356"/>
    </location>
</feature>
<dbReference type="Proteomes" id="UP000198583">
    <property type="component" value="Unassembled WGS sequence"/>
</dbReference>
<dbReference type="InterPro" id="IPR003838">
    <property type="entry name" value="ABC3_permease_C"/>
</dbReference>
<dbReference type="PANTHER" id="PTHR30572:SF4">
    <property type="entry name" value="ABC TRANSPORTER PERMEASE YTRF"/>
    <property type="match status" value="1"/>
</dbReference>
<proteinExistence type="inferred from homology"/>
<keyword evidence="11" id="KW-1185">Reference proteome</keyword>
<feature type="domain" description="ABC3 transporter permease C-terminal" evidence="8">
    <location>
        <begin position="643"/>
        <end position="765"/>
    </location>
</feature>
<accession>A0A1I6F7K2</accession>
<keyword evidence="5 7" id="KW-0472">Membrane</keyword>
<dbReference type="InterPro" id="IPR025857">
    <property type="entry name" value="MacB_PCD"/>
</dbReference>
<organism evidence="10 11">
    <name type="scientific">Lentzea waywayandensis</name>
    <dbReference type="NCBI Taxonomy" id="84724"/>
    <lineage>
        <taxon>Bacteria</taxon>
        <taxon>Bacillati</taxon>
        <taxon>Actinomycetota</taxon>
        <taxon>Actinomycetes</taxon>
        <taxon>Pseudonocardiales</taxon>
        <taxon>Pseudonocardiaceae</taxon>
        <taxon>Lentzea</taxon>
    </lineage>
</organism>
<dbReference type="Pfam" id="PF02687">
    <property type="entry name" value="FtsX"/>
    <property type="match status" value="2"/>
</dbReference>
<evidence type="ECO:0000256" key="1">
    <source>
        <dbReference type="ARBA" id="ARBA00004651"/>
    </source>
</evidence>
<dbReference type="AlphaFoldDB" id="A0A1I6F7K2"/>
<evidence type="ECO:0000256" key="5">
    <source>
        <dbReference type="ARBA" id="ARBA00023136"/>
    </source>
</evidence>
<keyword evidence="2" id="KW-1003">Cell membrane</keyword>
<dbReference type="EMBL" id="FOYL01000009">
    <property type="protein sequence ID" value="SFR25934.1"/>
    <property type="molecule type" value="Genomic_DNA"/>
</dbReference>
<feature type="transmembrane region" description="Helical" evidence="7">
    <location>
        <begin position="288"/>
        <end position="313"/>
    </location>
</feature>
<comment type="similarity">
    <text evidence="6">Belongs to the ABC-4 integral membrane protein family.</text>
</comment>
<feature type="transmembrane region" description="Helical" evidence="7">
    <location>
        <begin position="734"/>
        <end position="756"/>
    </location>
</feature>
<dbReference type="GO" id="GO:0022857">
    <property type="term" value="F:transmembrane transporter activity"/>
    <property type="evidence" value="ECO:0007669"/>
    <property type="project" value="TreeGrafter"/>
</dbReference>
<feature type="domain" description="ABC3 transporter permease C-terminal" evidence="8">
    <location>
        <begin position="244"/>
        <end position="362"/>
    </location>
</feature>
<feature type="transmembrane region" description="Helical" evidence="7">
    <location>
        <begin position="410"/>
        <end position="435"/>
    </location>
</feature>
<evidence type="ECO:0000256" key="3">
    <source>
        <dbReference type="ARBA" id="ARBA00022692"/>
    </source>
</evidence>
<dbReference type="RefSeq" id="WP_093601727.1">
    <property type="nucleotide sequence ID" value="NZ_FOYL01000009.1"/>
</dbReference>
<gene>
    <name evidence="10" type="ORF">SAMN04488564_109142</name>
</gene>
<protein>
    <submittedName>
        <fullName evidence="10">Putative ABC transport system permease protein</fullName>
    </submittedName>
</protein>
<sequence length="773" mass="79365">MSAVWSAAWAAVRRRKLQTIVIGVVVCAASATLVMALGLLDASAAPFDRAFATQQGAHLAAAFDPAKVSEAQLKQAAGQTVSAGPFQQATVDTSTGEVFLGTLTVVGRADPGGQVDRVSVWQGRWATNAGEIVLSRTPGSVGRMGVGFELRLPGRPVLKVVGFAHSVTGSADAWVSPAQIGALQPNALQMLYRFTQADTAAQVEAGQAAVTAGVPQDALLGTLSHLTVKDKATSELGVFIPFLMIFGILGLAVAVLIVANVVSGAVVAGLRHIGMLKAIGFTPDQVMAVYLVMVSIPAFAGCVLGTLVGNLFAKPIVQDAVEGFGVDDLSFAPWVNVVAALGMPVLVASAALVPALRARRLPAARAISAGTTAHTGRALRVQRWLSGTRLPRSVSLGLGMPFARAGRSALTLASVVLGVMTVTLAAGVTMSMTAYNDAVRPHFTDRVELMAGPPQGGPAVRPQGVEAPAAKLSDAEDESMLRSLPGTTAVLAGTQLDAEVAGGTQEATILFYRGDTAILGPRVLTGHWPDGPGQVVVPSRFLNQRGLAVGDTVTVQARGNRTQVKIVGVVLTNNADEIFADWSTVDVLAPGARASFYLTQMASGTDRDAYTAAAKAADPGLQVLPPRDGSSSTAVIIIGAAVVLTLVLGAVAALGVFNTVVLNARERRRDLGMLKSIGMTPRQVTVLLVTSMGALGVLGGLIGVPVGIVVHQLVVPAMAHAGQADAVDILMNVYHAPLLALLALTGVVIAVVGAVVPARGAARLSIATVLHNE</sequence>
<evidence type="ECO:0000259" key="8">
    <source>
        <dbReference type="Pfam" id="PF02687"/>
    </source>
</evidence>
<feature type="transmembrane region" description="Helical" evidence="7">
    <location>
        <begin position="634"/>
        <end position="663"/>
    </location>
</feature>
<keyword evidence="3 7" id="KW-0812">Transmembrane</keyword>
<evidence type="ECO:0000256" key="7">
    <source>
        <dbReference type="SAM" id="Phobius"/>
    </source>
</evidence>
<keyword evidence="4 7" id="KW-1133">Transmembrane helix</keyword>
<reference evidence="11" key="1">
    <citation type="submission" date="2016-10" db="EMBL/GenBank/DDBJ databases">
        <authorList>
            <person name="Varghese N."/>
            <person name="Submissions S."/>
        </authorList>
    </citation>
    <scope>NUCLEOTIDE SEQUENCE [LARGE SCALE GENOMIC DNA]</scope>
    <source>
        <strain evidence="11">DSM 44232</strain>
    </source>
</reference>
<evidence type="ECO:0000259" key="9">
    <source>
        <dbReference type="Pfam" id="PF12704"/>
    </source>
</evidence>
<dbReference type="GO" id="GO:0005886">
    <property type="term" value="C:plasma membrane"/>
    <property type="evidence" value="ECO:0007669"/>
    <property type="project" value="UniProtKB-SubCell"/>
</dbReference>
<comment type="subcellular location">
    <subcellularLocation>
        <location evidence="1">Cell membrane</location>
        <topology evidence="1">Multi-pass membrane protein</topology>
    </subcellularLocation>
</comment>
<feature type="domain" description="MacB-like periplasmic core" evidence="9">
    <location>
        <begin position="408"/>
        <end position="616"/>
    </location>
</feature>
<dbReference type="OrthoDB" id="3207485at2"/>